<keyword evidence="9 16" id="KW-0378">Hydrolase</keyword>
<feature type="domain" description="5'-3' exonuclease" evidence="17">
    <location>
        <begin position="4"/>
        <end position="263"/>
    </location>
</feature>
<dbReference type="Gene3D" id="3.40.50.1010">
    <property type="entry name" value="5'-nuclease"/>
    <property type="match status" value="1"/>
</dbReference>
<dbReference type="Pfam" id="PF22619">
    <property type="entry name" value="DNA_polI_exo1"/>
    <property type="match status" value="1"/>
</dbReference>
<dbReference type="Pfam" id="PF00476">
    <property type="entry name" value="DNA_pol_A"/>
    <property type="match status" value="1"/>
</dbReference>
<sequence length="892" mass="101454">MASKKLMIIDGNSLIHRAFYALPPLKTKEGIVTNAVYGFLNMYYKVVEEYRPTHIGIVFDKKGLTFRHKEYEDYKAGRAKMPDELSLQFPLLKEILGYMNVKKLEIEGFEADDIAGTMASLGEREGYEVVLVSGDRDYLQLVDENTCVVLTKKGISDTEVYNVEKVADEYELTPEQLIDLKGLMGDSSDNIPGVPGVGPKTGIKLLKEYGSVENLYSEIENMKKGSLKNKLELYRNQAYMSKMLARIVRNVPVETELDELKLSEPNLEELSEMYDKLEFRSLLEKIGGKSSAEEVMALAEKVEFKIISGKKELKGCLDSLKKGFYFKFAYEEVGGKKEILGISLVSDDKSYFYVDLVEGELDETSFFESFKPVAESKDIDKYGYDIKEEVISCLMHGVNLEGISYDAIIGMYLIDPSEGSYSAKGISREYLNEDILEIKDLVGTGKNKKSLKDIELEERAEFFVKEIKVISDTRSKIESTISEREMDELFYEVELPLATVLGDMQYRGFKVDIEELERLRVDLDGKLEKLVSEIYEMAEGEFNINSPKQLSEILFEKLGLTPGKKTKTGYSTNAEVLEKLKGEHEIVSKILDYRQLSKLKSTYIDGMESVVDSRTHKVHSNFNQTITSTGRISSTEPNLQNIPIRTEEGRKIRKLFTSKSPEYKLVDADYSQIELRVLAHISDDEKLKEAFFENTDIHSKTASEVFGVPLGSVTSELRGKAKAVNFGIVYGISDYGLSRDLNIPRKEAKEYIDNYFKNYPKVKEYMDSIVKSGKKKGYVETILNRRRYIPELSSRNFNIRGFGERIAMNTPIQGSAADIIKVAMIEVYRKLKEKNMKSRLILQVHDELIVEAHVDEVEDVKKLLSETMENAVKLGVPLKVDMEVGDNWYETK</sequence>
<evidence type="ECO:0000256" key="4">
    <source>
        <dbReference type="ARBA" id="ARBA00022679"/>
    </source>
</evidence>
<evidence type="ECO:0000256" key="13">
    <source>
        <dbReference type="ARBA" id="ARBA00023204"/>
    </source>
</evidence>
<dbReference type="InterPro" id="IPR029060">
    <property type="entry name" value="PIN-like_dom_sf"/>
</dbReference>
<dbReference type="GO" id="GO:0003677">
    <property type="term" value="F:DNA binding"/>
    <property type="evidence" value="ECO:0007669"/>
    <property type="project" value="UniProtKB-UniRule"/>
</dbReference>
<dbReference type="Proteomes" id="UP000180254">
    <property type="component" value="Unassembled WGS sequence"/>
</dbReference>
<dbReference type="SMART" id="SM00279">
    <property type="entry name" value="HhH2"/>
    <property type="match status" value="1"/>
</dbReference>
<dbReference type="InterPro" id="IPR001098">
    <property type="entry name" value="DNA-dir_DNA_pol_A_palm_dom"/>
</dbReference>
<dbReference type="InterPro" id="IPR019760">
    <property type="entry name" value="DNA-dir_DNA_pol_A_CS"/>
</dbReference>
<dbReference type="GO" id="GO:0006261">
    <property type="term" value="P:DNA-templated DNA replication"/>
    <property type="evidence" value="ECO:0007669"/>
    <property type="project" value="UniProtKB-UniRule"/>
</dbReference>
<protein>
    <recommendedName>
        <fullName evidence="3 15">DNA polymerase I</fullName>
        <ecNumber evidence="2 15">2.7.7.7</ecNumber>
    </recommendedName>
</protein>
<dbReference type="Gene3D" id="3.30.420.10">
    <property type="entry name" value="Ribonuclease H-like superfamily/Ribonuclease H"/>
    <property type="match status" value="1"/>
</dbReference>
<dbReference type="InterPro" id="IPR054690">
    <property type="entry name" value="DNA_polI_exonuclease"/>
</dbReference>
<evidence type="ECO:0000256" key="15">
    <source>
        <dbReference type="NCBIfam" id="TIGR00593"/>
    </source>
</evidence>
<organism evidence="19 20">
    <name type="scientific">Andreesenia angusta</name>
    <dbReference type="NCBI Taxonomy" id="39480"/>
    <lineage>
        <taxon>Bacteria</taxon>
        <taxon>Bacillati</taxon>
        <taxon>Bacillota</taxon>
        <taxon>Tissierellia</taxon>
        <taxon>Tissierellales</taxon>
        <taxon>Gottschalkiaceae</taxon>
        <taxon>Andreesenia</taxon>
    </lineage>
</organism>
<dbReference type="Pfam" id="PF01367">
    <property type="entry name" value="5_3_exonuc"/>
    <property type="match status" value="1"/>
</dbReference>
<dbReference type="PANTHER" id="PTHR10133:SF27">
    <property type="entry name" value="DNA POLYMERASE NU"/>
    <property type="match status" value="1"/>
</dbReference>
<keyword evidence="10 16" id="KW-0269">Exonuclease</keyword>
<dbReference type="PRINTS" id="PR00868">
    <property type="entry name" value="DNAPOLI"/>
</dbReference>
<dbReference type="GO" id="GO:0006302">
    <property type="term" value="P:double-strand break repair"/>
    <property type="evidence" value="ECO:0007669"/>
    <property type="project" value="TreeGrafter"/>
</dbReference>
<dbReference type="EMBL" id="MKIE01000003">
    <property type="protein sequence ID" value="OHW62485.1"/>
    <property type="molecule type" value="Genomic_DNA"/>
</dbReference>
<dbReference type="SMART" id="SM00482">
    <property type="entry name" value="POLAc"/>
    <property type="match status" value="1"/>
</dbReference>
<evidence type="ECO:0000256" key="9">
    <source>
        <dbReference type="ARBA" id="ARBA00022801"/>
    </source>
</evidence>
<evidence type="ECO:0000256" key="5">
    <source>
        <dbReference type="ARBA" id="ARBA00022695"/>
    </source>
</evidence>
<dbReference type="CDD" id="cd08637">
    <property type="entry name" value="DNA_pol_A_pol_I_C"/>
    <property type="match status" value="1"/>
</dbReference>
<dbReference type="InterPro" id="IPR020045">
    <property type="entry name" value="DNA_polI_H3TH"/>
</dbReference>
<dbReference type="FunFam" id="3.40.50.1010:FF:000001">
    <property type="entry name" value="DNA polymerase I"/>
    <property type="match status" value="1"/>
</dbReference>
<evidence type="ECO:0000256" key="7">
    <source>
        <dbReference type="ARBA" id="ARBA00022722"/>
    </source>
</evidence>
<dbReference type="InterPro" id="IPR043502">
    <property type="entry name" value="DNA/RNA_pol_sf"/>
</dbReference>
<evidence type="ECO:0000256" key="8">
    <source>
        <dbReference type="ARBA" id="ARBA00022763"/>
    </source>
</evidence>
<dbReference type="Gene3D" id="1.10.150.20">
    <property type="entry name" value="5' to 3' exonuclease, C-terminal subdomain"/>
    <property type="match status" value="2"/>
</dbReference>
<comment type="catalytic activity">
    <reaction evidence="14 16">
        <text>DNA(n) + a 2'-deoxyribonucleoside 5'-triphosphate = DNA(n+1) + diphosphate</text>
        <dbReference type="Rhea" id="RHEA:22508"/>
        <dbReference type="Rhea" id="RHEA-COMP:17339"/>
        <dbReference type="Rhea" id="RHEA-COMP:17340"/>
        <dbReference type="ChEBI" id="CHEBI:33019"/>
        <dbReference type="ChEBI" id="CHEBI:61560"/>
        <dbReference type="ChEBI" id="CHEBI:173112"/>
        <dbReference type="EC" id="2.7.7.7"/>
    </reaction>
</comment>
<dbReference type="SUPFAM" id="SSF56672">
    <property type="entry name" value="DNA/RNA polymerases"/>
    <property type="match status" value="1"/>
</dbReference>
<dbReference type="NCBIfam" id="NF004397">
    <property type="entry name" value="PRK05755.1"/>
    <property type="match status" value="1"/>
</dbReference>
<dbReference type="CDD" id="cd09859">
    <property type="entry name" value="PIN_53EXO"/>
    <property type="match status" value="1"/>
</dbReference>
<dbReference type="PANTHER" id="PTHR10133">
    <property type="entry name" value="DNA POLYMERASE I"/>
    <property type="match status" value="1"/>
</dbReference>
<evidence type="ECO:0000256" key="10">
    <source>
        <dbReference type="ARBA" id="ARBA00022839"/>
    </source>
</evidence>
<comment type="caution">
    <text evidence="19">The sequence shown here is derived from an EMBL/GenBank/DDBJ whole genome shotgun (WGS) entry which is preliminary data.</text>
</comment>
<dbReference type="SUPFAM" id="SSF53098">
    <property type="entry name" value="Ribonuclease H-like"/>
    <property type="match status" value="1"/>
</dbReference>
<dbReference type="CDD" id="cd06140">
    <property type="entry name" value="DNA_polA_I_Bacillus_like_exo"/>
    <property type="match status" value="1"/>
</dbReference>
<comment type="similarity">
    <text evidence="1 16">Belongs to the DNA polymerase type-A family.</text>
</comment>
<dbReference type="Gene3D" id="3.30.70.370">
    <property type="match status" value="1"/>
</dbReference>
<dbReference type="InterPro" id="IPR036397">
    <property type="entry name" value="RNaseH_sf"/>
</dbReference>
<dbReference type="InterPro" id="IPR008918">
    <property type="entry name" value="HhH2"/>
</dbReference>
<evidence type="ECO:0000256" key="1">
    <source>
        <dbReference type="ARBA" id="ARBA00007705"/>
    </source>
</evidence>
<dbReference type="GO" id="GO:0003887">
    <property type="term" value="F:DNA-directed DNA polymerase activity"/>
    <property type="evidence" value="ECO:0007669"/>
    <property type="project" value="UniProtKB-UniRule"/>
</dbReference>
<dbReference type="AlphaFoldDB" id="A0A1S1V7U0"/>
<evidence type="ECO:0000256" key="12">
    <source>
        <dbReference type="ARBA" id="ARBA00023125"/>
    </source>
</evidence>
<keyword evidence="6 16" id="KW-0235">DNA replication</keyword>
<dbReference type="FunFam" id="1.10.150.20:FF:000002">
    <property type="entry name" value="DNA polymerase I"/>
    <property type="match status" value="1"/>
</dbReference>
<dbReference type="InterPro" id="IPR036279">
    <property type="entry name" value="5-3_exonuclease_C_sf"/>
</dbReference>
<dbReference type="InterPro" id="IPR020046">
    <property type="entry name" value="5-3_exonucl_a-hlix_arch_N"/>
</dbReference>
<dbReference type="SMART" id="SM00475">
    <property type="entry name" value="53EXOc"/>
    <property type="match status" value="1"/>
</dbReference>
<feature type="domain" description="DNA-directed DNA polymerase family A palm" evidence="18">
    <location>
        <begin position="649"/>
        <end position="856"/>
    </location>
</feature>
<dbReference type="STRING" id="39480.EUAN_10480"/>
<evidence type="ECO:0000256" key="3">
    <source>
        <dbReference type="ARBA" id="ARBA00020311"/>
    </source>
</evidence>
<keyword evidence="20" id="KW-1185">Reference proteome</keyword>
<evidence type="ECO:0000259" key="17">
    <source>
        <dbReference type="SMART" id="SM00475"/>
    </source>
</evidence>
<evidence type="ECO:0000259" key="18">
    <source>
        <dbReference type="SMART" id="SM00482"/>
    </source>
</evidence>
<dbReference type="NCBIfam" id="TIGR00593">
    <property type="entry name" value="pola"/>
    <property type="match status" value="1"/>
</dbReference>
<evidence type="ECO:0000313" key="19">
    <source>
        <dbReference type="EMBL" id="OHW62485.1"/>
    </source>
</evidence>
<evidence type="ECO:0000256" key="14">
    <source>
        <dbReference type="ARBA" id="ARBA00049244"/>
    </source>
</evidence>
<dbReference type="FunFam" id="1.10.150.20:FF:000003">
    <property type="entry name" value="DNA polymerase I"/>
    <property type="match status" value="1"/>
</dbReference>
<evidence type="ECO:0000256" key="2">
    <source>
        <dbReference type="ARBA" id="ARBA00012417"/>
    </source>
</evidence>
<dbReference type="FunFam" id="1.20.1060.10:FF:000001">
    <property type="entry name" value="DNA polymerase I"/>
    <property type="match status" value="1"/>
</dbReference>
<keyword evidence="12 16" id="KW-0238">DNA-binding</keyword>
<keyword evidence="7" id="KW-0540">Nuclease</keyword>
<keyword evidence="5 16" id="KW-0548">Nucleotidyltransferase</keyword>
<keyword evidence="4 16" id="KW-0808">Transferase</keyword>
<reference evidence="19 20" key="1">
    <citation type="submission" date="2016-09" db="EMBL/GenBank/DDBJ databases">
        <title>Genome sequence of Eubacterium angustum.</title>
        <authorList>
            <person name="Poehlein A."/>
            <person name="Daniel R."/>
        </authorList>
    </citation>
    <scope>NUCLEOTIDE SEQUENCE [LARGE SCALE GENOMIC DNA]</scope>
    <source>
        <strain evidence="19 20">DSM 1989</strain>
    </source>
</reference>
<dbReference type="InterPro" id="IPR002298">
    <property type="entry name" value="DNA_polymerase_A"/>
</dbReference>
<evidence type="ECO:0000256" key="11">
    <source>
        <dbReference type="ARBA" id="ARBA00022932"/>
    </source>
</evidence>
<dbReference type="EC" id="2.7.7.7" evidence="2 15"/>
<dbReference type="Gene3D" id="1.20.1060.10">
    <property type="entry name" value="Taq DNA Polymerase, Chain T, domain 4"/>
    <property type="match status" value="1"/>
</dbReference>
<evidence type="ECO:0000313" key="20">
    <source>
        <dbReference type="Proteomes" id="UP000180254"/>
    </source>
</evidence>
<dbReference type="SUPFAM" id="SSF88723">
    <property type="entry name" value="PIN domain-like"/>
    <property type="match status" value="1"/>
</dbReference>
<comment type="function">
    <text evidence="16">In addition to polymerase activity, this DNA polymerase exhibits 5'-3' exonuclease activity.</text>
</comment>
<proteinExistence type="inferred from homology"/>
<dbReference type="RefSeq" id="WP_071062398.1">
    <property type="nucleotide sequence ID" value="NZ_MKIE01000003.1"/>
</dbReference>
<dbReference type="CDD" id="cd09898">
    <property type="entry name" value="H3TH_53EXO"/>
    <property type="match status" value="1"/>
</dbReference>
<keyword evidence="13 16" id="KW-0234">DNA repair</keyword>
<dbReference type="PROSITE" id="PS00447">
    <property type="entry name" value="DNA_POLYMERASE_A"/>
    <property type="match status" value="1"/>
</dbReference>
<keyword evidence="11 16" id="KW-0239">DNA-directed DNA polymerase</keyword>
<dbReference type="GO" id="GO:0008409">
    <property type="term" value="F:5'-3' exonuclease activity"/>
    <property type="evidence" value="ECO:0007669"/>
    <property type="project" value="UniProtKB-UniRule"/>
</dbReference>
<keyword evidence="8 16" id="KW-0227">DNA damage</keyword>
<dbReference type="InterPro" id="IPR012337">
    <property type="entry name" value="RNaseH-like_sf"/>
</dbReference>
<evidence type="ECO:0000256" key="16">
    <source>
        <dbReference type="RuleBase" id="RU004460"/>
    </source>
</evidence>
<dbReference type="Pfam" id="PF02739">
    <property type="entry name" value="5_3_exonuc_N"/>
    <property type="match status" value="1"/>
</dbReference>
<evidence type="ECO:0000256" key="6">
    <source>
        <dbReference type="ARBA" id="ARBA00022705"/>
    </source>
</evidence>
<dbReference type="InterPro" id="IPR002421">
    <property type="entry name" value="5-3_exonuclease"/>
</dbReference>
<name>A0A1S1V7U0_9FIRM</name>
<accession>A0A1S1V7U0</accession>
<comment type="subunit">
    <text evidence="16">Single-chain monomer with multiple functions.</text>
</comment>
<dbReference type="InterPro" id="IPR018320">
    <property type="entry name" value="DNA_polymerase_1"/>
</dbReference>
<dbReference type="OrthoDB" id="9806424at2"/>
<dbReference type="SUPFAM" id="SSF47807">
    <property type="entry name" value="5' to 3' exonuclease, C-terminal subdomain"/>
    <property type="match status" value="1"/>
</dbReference>
<gene>
    <name evidence="16 19" type="primary">polA</name>
    <name evidence="19" type="ORF">EUAN_10480</name>
</gene>